<gene>
    <name evidence="2" type="ORF">ACFO3M_01585</name>
</gene>
<organism evidence="2 3">
    <name type="scientific">Geodermatophilus arenarius</name>
    <dbReference type="NCBI Taxonomy" id="1137990"/>
    <lineage>
        <taxon>Bacteria</taxon>
        <taxon>Bacillati</taxon>
        <taxon>Actinomycetota</taxon>
        <taxon>Actinomycetes</taxon>
        <taxon>Geodermatophilales</taxon>
        <taxon>Geodermatophilaceae</taxon>
        <taxon>Geodermatophilus</taxon>
    </lineage>
</organism>
<proteinExistence type="predicted"/>
<sequence>MNGYRRSGAGFPGISTAPVVHEEQQEIRQPLVDRAQSEGVIDPARSAVANWRRVRTGEPLAP</sequence>
<comment type="caution">
    <text evidence="2">The sequence shown here is derived from an EMBL/GenBank/DDBJ whole genome shotgun (WGS) entry which is preliminary data.</text>
</comment>
<name>A0ABV9LEF0_9ACTN</name>
<accession>A0ABV9LEF0</accession>
<evidence type="ECO:0000313" key="2">
    <source>
        <dbReference type="EMBL" id="MFC4692071.1"/>
    </source>
</evidence>
<dbReference type="Proteomes" id="UP001596025">
    <property type="component" value="Unassembled WGS sequence"/>
</dbReference>
<protein>
    <recommendedName>
        <fullName evidence="4">Transposase</fullName>
    </recommendedName>
</protein>
<keyword evidence="3" id="KW-1185">Reference proteome</keyword>
<evidence type="ECO:0000256" key="1">
    <source>
        <dbReference type="SAM" id="MobiDB-lite"/>
    </source>
</evidence>
<feature type="region of interest" description="Disordered" evidence="1">
    <location>
        <begin position="1"/>
        <end position="25"/>
    </location>
</feature>
<reference evidence="3" key="1">
    <citation type="journal article" date="2019" name="Int. J. Syst. Evol. Microbiol.">
        <title>The Global Catalogue of Microorganisms (GCM) 10K type strain sequencing project: providing services to taxonomists for standard genome sequencing and annotation.</title>
        <authorList>
            <consortium name="The Broad Institute Genomics Platform"/>
            <consortium name="The Broad Institute Genome Sequencing Center for Infectious Disease"/>
            <person name="Wu L."/>
            <person name="Ma J."/>
        </authorList>
    </citation>
    <scope>NUCLEOTIDE SEQUENCE [LARGE SCALE GENOMIC DNA]</scope>
    <source>
        <strain evidence="3">CCUG 62763</strain>
    </source>
</reference>
<evidence type="ECO:0008006" key="4">
    <source>
        <dbReference type="Google" id="ProtNLM"/>
    </source>
</evidence>
<dbReference type="EMBL" id="JBHSGR010000001">
    <property type="protein sequence ID" value="MFC4692071.1"/>
    <property type="molecule type" value="Genomic_DNA"/>
</dbReference>
<dbReference type="RefSeq" id="WP_387985470.1">
    <property type="nucleotide sequence ID" value="NZ_JBHSGR010000001.1"/>
</dbReference>
<evidence type="ECO:0000313" key="3">
    <source>
        <dbReference type="Proteomes" id="UP001596025"/>
    </source>
</evidence>